<proteinExistence type="predicted"/>
<reference evidence="1 2" key="1">
    <citation type="journal article" date="2023" name="BMC Biol.">
        <title>The compact genome of the sponge Oopsacas minuta (Hexactinellida) is lacking key metazoan core genes.</title>
        <authorList>
            <person name="Santini S."/>
            <person name="Schenkelaars Q."/>
            <person name="Jourda C."/>
            <person name="Duchesne M."/>
            <person name="Belahbib H."/>
            <person name="Rocher C."/>
            <person name="Selva M."/>
            <person name="Riesgo A."/>
            <person name="Vervoort M."/>
            <person name="Leys S.P."/>
            <person name="Kodjabachian L."/>
            <person name="Le Bivic A."/>
            <person name="Borchiellini C."/>
            <person name="Claverie J.M."/>
            <person name="Renard E."/>
        </authorList>
    </citation>
    <scope>NUCLEOTIDE SEQUENCE [LARGE SCALE GENOMIC DNA]</scope>
    <source>
        <strain evidence="1">SPO-2</strain>
    </source>
</reference>
<dbReference type="AlphaFoldDB" id="A0AAV7KKC5"/>
<organism evidence="1 2">
    <name type="scientific">Oopsacas minuta</name>
    <dbReference type="NCBI Taxonomy" id="111878"/>
    <lineage>
        <taxon>Eukaryota</taxon>
        <taxon>Metazoa</taxon>
        <taxon>Porifera</taxon>
        <taxon>Hexactinellida</taxon>
        <taxon>Hexasterophora</taxon>
        <taxon>Lyssacinosida</taxon>
        <taxon>Leucopsacidae</taxon>
        <taxon>Oopsacas</taxon>
    </lineage>
</organism>
<gene>
    <name evidence="1" type="ORF">LOD99_10201</name>
</gene>
<evidence type="ECO:0000313" key="1">
    <source>
        <dbReference type="EMBL" id="KAI6660804.1"/>
    </source>
</evidence>
<comment type="caution">
    <text evidence="1">The sequence shown here is derived from an EMBL/GenBank/DDBJ whole genome shotgun (WGS) entry which is preliminary data.</text>
</comment>
<evidence type="ECO:0000313" key="2">
    <source>
        <dbReference type="Proteomes" id="UP001165289"/>
    </source>
</evidence>
<keyword evidence="2" id="KW-1185">Reference proteome</keyword>
<accession>A0AAV7KKC5</accession>
<dbReference type="EMBL" id="JAKMXF010000023">
    <property type="protein sequence ID" value="KAI6660804.1"/>
    <property type="molecule type" value="Genomic_DNA"/>
</dbReference>
<sequence length="173" mass="20109">MDILVVGYPRKNDMDMDMDMDGIFLIHGKPVNNKWTWITNDTPENTCRDRISEMCLSVRKAIGGIEFIQNTVIKELKDQIQQIDKGSNTTISKFNPEFHKKMAKVFYVQSDNSMNLKVGGILFKHKISIRSMRLLLRSTLLSTKEMNRFKEKYNNPDERVSIEEILKFLASES</sequence>
<protein>
    <submittedName>
        <fullName evidence="1">Uncharacterized protein</fullName>
    </submittedName>
</protein>
<name>A0AAV7KKC5_9METZ</name>
<dbReference type="Proteomes" id="UP001165289">
    <property type="component" value="Unassembled WGS sequence"/>
</dbReference>